<evidence type="ECO:0000256" key="2">
    <source>
        <dbReference type="ARBA" id="ARBA00022777"/>
    </source>
</evidence>
<gene>
    <name evidence="7" type="ordered locus">Palpr_1551</name>
</gene>
<sequence length="590" mass="66997">MIELDLRTVFFNFLLTSFVCLTVVFFLWYQARNRFKGIEYLVLDMFFQVLCVGLIFLRGYISKFISIDVANTFGVTGALLGFIGLEYFADKKSNQLYNIILIVVFFVVHTYFTYVNSNLAIRNLNSAIVYLIICSQCAWLLLRRLTSIFSRIYFHVGVIFVLFSIVNIARICYFFFSDNLSLDYFHGRGFDMFVVISYQTLFLLLVFFLTLMVNKRLLTDISTQEEKFSKAFHSAPYAILLARLSDGKIVEVNDGFKRILGYNAMEATGKTTEGLHIWANIADRAHFIELLNETGAASNVEFSFQKKSGERIMGEISGEIINVNNEQCTLTVINDITDKKIAERKLVESQGLLRRFASHLQNVGEEEKVLLADRIDNELNQTLAALKMDIGLLKKKVVDKDFQLISDDLFQKLDRAYDIAGESLANSVKLMSGLRHEVLHLMGFTEAVKLFISEFELNNQIQCEFNSPEPDVQLQQNESTVLFKVFQSAMANIAQHSKATEVSLSLQVVGSKLLFEITDDGIGFNFADLVEIKSTGLMLMRESVLLLEGQFELKTAPGEGTTIKISIPYDSRTIQDGSQQVMSFDRPNLN</sequence>
<protein>
    <submittedName>
        <fullName evidence="7">Multi-sensor signal transduction histidine kinase</fullName>
    </submittedName>
</protein>
<dbReference type="InterPro" id="IPR005467">
    <property type="entry name" value="His_kinase_dom"/>
</dbReference>
<dbReference type="GO" id="GO:0016301">
    <property type="term" value="F:kinase activity"/>
    <property type="evidence" value="ECO:0007669"/>
    <property type="project" value="UniProtKB-KW"/>
</dbReference>
<dbReference type="AlphaFoldDB" id="E4T4Q3"/>
<keyword evidence="3" id="KW-0902">Two-component regulatory system</keyword>
<evidence type="ECO:0000259" key="5">
    <source>
        <dbReference type="PROSITE" id="PS50109"/>
    </source>
</evidence>
<proteinExistence type="predicted"/>
<dbReference type="InterPro" id="IPR035965">
    <property type="entry name" value="PAS-like_dom_sf"/>
</dbReference>
<dbReference type="InterPro" id="IPR036890">
    <property type="entry name" value="HATPase_C_sf"/>
</dbReference>
<feature type="transmembrane region" description="Helical" evidence="4">
    <location>
        <begin position="67"/>
        <end position="89"/>
    </location>
</feature>
<feature type="transmembrane region" description="Helical" evidence="4">
    <location>
        <begin position="196"/>
        <end position="213"/>
    </location>
</feature>
<evidence type="ECO:0000259" key="6">
    <source>
        <dbReference type="PROSITE" id="PS50112"/>
    </source>
</evidence>
<reference key="1">
    <citation type="submission" date="2010-11" db="EMBL/GenBank/DDBJ databases">
        <title>The complete genome of Paludibacter propionicigenes DSM 17365.</title>
        <authorList>
            <consortium name="US DOE Joint Genome Institute (JGI-PGF)"/>
            <person name="Lucas S."/>
            <person name="Copeland A."/>
            <person name="Lapidus A."/>
            <person name="Bruce D."/>
            <person name="Goodwin L."/>
            <person name="Pitluck S."/>
            <person name="Kyrpides N."/>
            <person name="Mavromatis K."/>
            <person name="Ivanova N."/>
            <person name="Munk A.C."/>
            <person name="Brettin T."/>
            <person name="Detter J.C."/>
            <person name="Han C."/>
            <person name="Tapia R."/>
            <person name="Land M."/>
            <person name="Hauser L."/>
            <person name="Markowitz V."/>
            <person name="Cheng J.-F."/>
            <person name="Hugenholtz P."/>
            <person name="Woyke T."/>
            <person name="Wu D."/>
            <person name="Gronow S."/>
            <person name="Wellnitz S."/>
            <person name="Brambilla E."/>
            <person name="Klenk H.-P."/>
            <person name="Eisen J.A."/>
        </authorList>
    </citation>
    <scope>NUCLEOTIDE SEQUENCE</scope>
    <source>
        <strain>WB4</strain>
    </source>
</reference>
<dbReference type="Pfam" id="PF13426">
    <property type="entry name" value="PAS_9"/>
    <property type="match status" value="1"/>
</dbReference>
<dbReference type="PANTHER" id="PTHR24421">
    <property type="entry name" value="NITRATE/NITRITE SENSOR PROTEIN NARX-RELATED"/>
    <property type="match status" value="1"/>
</dbReference>
<dbReference type="eggNOG" id="COG4585">
    <property type="taxonomic scope" value="Bacteria"/>
</dbReference>
<dbReference type="PANTHER" id="PTHR24421:SF59">
    <property type="entry name" value="OXYGEN SENSOR HISTIDINE KINASE NREB"/>
    <property type="match status" value="1"/>
</dbReference>
<dbReference type="InterPro" id="IPR003594">
    <property type="entry name" value="HATPase_dom"/>
</dbReference>
<feature type="transmembrane region" description="Helical" evidence="4">
    <location>
        <begin position="96"/>
        <end position="114"/>
    </location>
</feature>
<keyword evidence="4" id="KW-0472">Membrane</keyword>
<evidence type="ECO:0000256" key="3">
    <source>
        <dbReference type="ARBA" id="ARBA00023012"/>
    </source>
</evidence>
<evidence type="ECO:0000256" key="1">
    <source>
        <dbReference type="ARBA" id="ARBA00022679"/>
    </source>
</evidence>
<dbReference type="InterPro" id="IPR000014">
    <property type="entry name" value="PAS"/>
</dbReference>
<dbReference type="NCBIfam" id="TIGR00229">
    <property type="entry name" value="sensory_box"/>
    <property type="match status" value="1"/>
</dbReference>
<dbReference type="HOGENOM" id="CLU_462193_0_0_10"/>
<accession>E4T4Q3</accession>
<feature type="transmembrane region" description="Helical" evidence="4">
    <location>
        <begin position="6"/>
        <end position="29"/>
    </location>
</feature>
<dbReference type="Gene3D" id="3.30.450.20">
    <property type="entry name" value="PAS domain"/>
    <property type="match status" value="1"/>
</dbReference>
<dbReference type="GO" id="GO:0000160">
    <property type="term" value="P:phosphorelay signal transduction system"/>
    <property type="evidence" value="ECO:0007669"/>
    <property type="project" value="UniProtKB-KW"/>
</dbReference>
<dbReference type="CDD" id="cd16917">
    <property type="entry name" value="HATPase_UhpB-NarQ-NarX-like"/>
    <property type="match status" value="1"/>
</dbReference>
<dbReference type="Gene3D" id="3.30.565.10">
    <property type="entry name" value="Histidine kinase-like ATPase, C-terminal domain"/>
    <property type="match status" value="1"/>
</dbReference>
<feature type="transmembrane region" description="Helical" evidence="4">
    <location>
        <begin position="41"/>
        <end position="61"/>
    </location>
</feature>
<dbReference type="KEGG" id="ppn:Palpr_1551"/>
<feature type="transmembrane region" description="Helical" evidence="4">
    <location>
        <begin position="154"/>
        <end position="176"/>
    </location>
</feature>
<keyword evidence="2 7" id="KW-0418">Kinase</keyword>
<organism evidence="7 8">
    <name type="scientific">Paludibacter propionicigenes (strain DSM 17365 / JCM 13257 / WB4)</name>
    <dbReference type="NCBI Taxonomy" id="694427"/>
    <lineage>
        <taxon>Bacteria</taxon>
        <taxon>Pseudomonadati</taxon>
        <taxon>Bacteroidota</taxon>
        <taxon>Bacteroidia</taxon>
        <taxon>Bacteroidales</taxon>
        <taxon>Paludibacteraceae</taxon>
        <taxon>Paludibacter</taxon>
    </lineage>
</organism>
<dbReference type="PROSITE" id="PS50109">
    <property type="entry name" value="HIS_KIN"/>
    <property type="match status" value="1"/>
</dbReference>
<evidence type="ECO:0000313" key="7">
    <source>
        <dbReference type="EMBL" id="ADQ79697.1"/>
    </source>
</evidence>
<dbReference type="Proteomes" id="UP000008718">
    <property type="component" value="Chromosome"/>
</dbReference>
<feature type="domain" description="PAS" evidence="6">
    <location>
        <begin position="224"/>
        <end position="271"/>
    </location>
</feature>
<dbReference type="InterPro" id="IPR050482">
    <property type="entry name" value="Sensor_HK_TwoCompSys"/>
</dbReference>
<dbReference type="SUPFAM" id="SSF55874">
    <property type="entry name" value="ATPase domain of HSP90 chaperone/DNA topoisomerase II/histidine kinase"/>
    <property type="match status" value="1"/>
</dbReference>
<evidence type="ECO:0000256" key="4">
    <source>
        <dbReference type="SAM" id="Phobius"/>
    </source>
</evidence>
<keyword evidence="4" id="KW-0812">Transmembrane</keyword>
<dbReference type="RefSeq" id="WP_013445066.1">
    <property type="nucleotide sequence ID" value="NC_014734.1"/>
</dbReference>
<keyword evidence="1" id="KW-0808">Transferase</keyword>
<dbReference type="Pfam" id="PF02518">
    <property type="entry name" value="HATPase_c"/>
    <property type="match status" value="1"/>
</dbReference>
<feature type="domain" description="Histidine kinase" evidence="5">
    <location>
        <begin position="374"/>
        <end position="571"/>
    </location>
</feature>
<reference evidence="7 8" key="2">
    <citation type="journal article" date="2011" name="Stand. Genomic Sci.">
        <title>Complete genome sequence of Paludibacter propionicigenes type strain (WB4).</title>
        <authorList>
            <person name="Gronow S."/>
            <person name="Munk C."/>
            <person name="Lapidus A."/>
            <person name="Nolan M."/>
            <person name="Lucas S."/>
            <person name="Hammon N."/>
            <person name="Deshpande S."/>
            <person name="Cheng J.F."/>
            <person name="Tapia R."/>
            <person name="Han C."/>
            <person name="Goodwin L."/>
            <person name="Pitluck S."/>
            <person name="Liolios K."/>
            <person name="Ivanova N."/>
            <person name="Mavromatis K."/>
            <person name="Mikhailova N."/>
            <person name="Pati A."/>
            <person name="Chen A."/>
            <person name="Palaniappan K."/>
            <person name="Land M."/>
            <person name="Hauser L."/>
            <person name="Chang Y.J."/>
            <person name="Jeffries C.D."/>
            <person name="Brambilla E."/>
            <person name="Rohde M."/>
            <person name="Goker M."/>
            <person name="Detter J.C."/>
            <person name="Woyke T."/>
            <person name="Bristow J."/>
            <person name="Eisen J.A."/>
            <person name="Markowitz V."/>
            <person name="Hugenholtz P."/>
            <person name="Kyrpides N.C."/>
            <person name="Klenk H.P."/>
        </authorList>
    </citation>
    <scope>NUCLEOTIDE SEQUENCE [LARGE SCALE GENOMIC DNA]</scope>
    <source>
        <strain evidence="8">DSM 17365 / JCM 13257 / WB4</strain>
    </source>
</reference>
<dbReference type="PROSITE" id="PS50112">
    <property type="entry name" value="PAS"/>
    <property type="match status" value="1"/>
</dbReference>
<dbReference type="EMBL" id="CP002345">
    <property type="protein sequence ID" value="ADQ79697.1"/>
    <property type="molecule type" value="Genomic_DNA"/>
</dbReference>
<dbReference type="SMART" id="SM00387">
    <property type="entry name" value="HATPase_c"/>
    <property type="match status" value="1"/>
</dbReference>
<feature type="transmembrane region" description="Helical" evidence="4">
    <location>
        <begin position="120"/>
        <end position="142"/>
    </location>
</feature>
<keyword evidence="8" id="KW-1185">Reference proteome</keyword>
<keyword evidence="4" id="KW-1133">Transmembrane helix</keyword>
<dbReference type="STRING" id="694427.Palpr_1551"/>
<dbReference type="SMART" id="SM00091">
    <property type="entry name" value="PAS"/>
    <property type="match status" value="1"/>
</dbReference>
<name>E4T4Q3_PALPW</name>
<dbReference type="CDD" id="cd00130">
    <property type="entry name" value="PAS"/>
    <property type="match status" value="1"/>
</dbReference>
<dbReference type="OrthoDB" id="9778366at2"/>
<dbReference type="SUPFAM" id="SSF55785">
    <property type="entry name" value="PYP-like sensor domain (PAS domain)"/>
    <property type="match status" value="1"/>
</dbReference>
<evidence type="ECO:0000313" key="8">
    <source>
        <dbReference type="Proteomes" id="UP000008718"/>
    </source>
</evidence>